<dbReference type="GO" id="GO:0016616">
    <property type="term" value="F:oxidoreductase activity, acting on the CH-OH group of donors, NAD or NADP as acceptor"/>
    <property type="evidence" value="ECO:0007669"/>
    <property type="project" value="TreeGrafter"/>
</dbReference>
<protein>
    <submittedName>
        <fullName evidence="4">NAD(P)-dependent oxidoreductase</fullName>
    </submittedName>
</protein>
<sequence length="275" mass="30449">MRVFVTGHRGRIGSEIMAQLEAAGHQVVGYDRADGQDILDGQAVRAAARGCDAAIHLASLLGRPDDDPDETMAIGLQGTWHVLMAAREAGMDRVVYFSSVNALGIFMGQKPPDYFPIDDDHPARPGSPYGIAKRLAEEMCRHFTAETGIATICLRPPAVWMPQTYQWVRARRQENPENEWRPIWEYGAFCDVRDVAAAAVCGLTCPDPGHVTLLLCADDINSDTPSREIAARLHPDVPWRGGAEYEENPFKALVDNSRAKAVLGWQPKYRWHTDS</sequence>
<feature type="domain" description="NAD-dependent epimerase/dehydratase" evidence="3">
    <location>
        <begin position="3"/>
        <end position="207"/>
    </location>
</feature>
<dbReference type="PANTHER" id="PTHR10366">
    <property type="entry name" value="NAD DEPENDENT EPIMERASE/DEHYDRATASE"/>
    <property type="match status" value="1"/>
</dbReference>
<accession>A0A540VMI2</accession>
<keyword evidence="5" id="KW-1185">Reference proteome</keyword>
<dbReference type="AlphaFoldDB" id="A0A540VMI2"/>
<dbReference type="Proteomes" id="UP000317371">
    <property type="component" value="Unassembled WGS sequence"/>
</dbReference>
<organism evidence="4 5">
    <name type="scientific">Litorilinea aerophila</name>
    <dbReference type="NCBI Taxonomy" id="1204385"/>
    <lineage>
        <taxon>Bacteria</taxon>
        <taxon>Bacillati</taxon>
        <taxon>Chloroflexota</taxon>
        <taxon>Caldilineae</taxon>
        <taxon>Caldilineales</taxon>
        <taxon>Caldilineaceae</taxon>
        <taxon>Litorilinea</taxon>
    </lineage>
</organism>
<name>A0A540VMI2_9CHLR</name>
<dbReference type="EMBL" id="VIGC01000001">
    <property type="protein sequence ID" value="TQE97969.1"/>
    <property type="molecule type" value="Genomic_DNA"/>
</dbReference>
<dbReference type="PANTHER" id="PTHR10366:SF564">
    <property type="entry name" value="STEROL-4-ALPHA-CARBOXYLATE 3-DEHYDROGENASE, DECARBOXYLATING"/>
    <property type="match status" value="1"/>
</dbReference>
<dbReference type="SUPFAM" id="SSF51735">
    <property type="entry name" value="NAD(P)-binding Rossmann-fold domains"/>
    <property type="match status" value="1"/>
</dbReference>
<dbReference type="Gene3D" id="3.40.50.720">
    <property type="entry name" value="NAD(P)-binding Rossmann-like Domain"/>
    <property type="match status" value="1"/>
</dbReference>
<proteinExistence type="inferred from homology"/>
<gene>
    <name evidence="4" type="ORF">FKZ61_00905</name>
</gene>
<dbReference type="OrthoDB" id="9801056at2"/>
<keyword evidence="1" id="KW-0560">Oxidoreductase</keyword>
<dbReference type="InParanoid" id="A0A540VMI2"/>
<evidence type="ECO:0000256" key="2">
    <source>
        <dbReference type="ARBA" id="ARBA00023445"/>
    </source>
</evidence>
<dbReference type="InterPro" id="IPR036291">
    <property type="entry name" value="NAD(P)-bd_dom_sf"/>
</dbReference>
<comment type="similarity">
    <text evidence="2">Belongs to the NAD(P)-dependent epimerase/dehydratase family. Dihydroflavonol-4-reductase subfamily.</text>
</comment>
<evidence type="ECO:0000313" key="4">
    <source>
        <dbReference type="EMBL" id="TQE97969.1"/>
    </source>
</evidence>
<reference evidence="4 5" key="1">
    <citation type="submission" date="2019-06" db="EMBL/GenBank/DDBJ databases">
        <title>Genome sequence of Litorilinea aerophila BAA-2444.</title>
        <authorList>
            <person name="Maclea K.S."/>
            <person name="Maurais E.G."/>
            <person name="Iannazzi L.C."/>
        </authorList>
    </citation>
    <scope>NUCLEOTIDE SEQUENCE [LARGE SCALE GENOMIC DNA]</scope>
    <source>
        <strain evidence="4 5">ATCC BAA-2444</strain>
    </source>
</reference>
<dbReference type="InterPro" id="IPR050425">
    <property type="entry name" value="NAD(P)_dehydrat-like"/>
</dbReference>
<evidence type="ECO:0000256" key="1">
    <source>
        <dbReference type="ARBA" id="ARBA00023002"/>
    </source>
</evidence>
<dbReference type="Pfam" id="PF01370">
    <property type="entry name" value="Epimerase"/>
    <property type="match status" value="1"/>
</dbReference>
<evidence type="ECO:0000259" key="3">
    <source>
        <dbReference type="Pfam" id="PF01370"/>
    </source>
</evidence>
<dbReference type="InterPro" id="IPR001509">
    <property type="entry name" value="Epimerase_deHydtase"/>
</dbReference>
<dbReference type="RefSeq" id="WP_141608182.1">
    <property type="nucleotide sequence ID" value="NZ_VIGC02000001.1"/>
</dbReference>
<dbReference type="CDD" id="cd08946">
    <property type="entry name" value="SDR_e"/>
    <property type="match status" value="1"/>
</dbReference>
<evidence type="ECO:0000313" key="5">
    <source>
        <dbReference type="Proteomes" id="UP000317371"/>
    </source>
</evidence>
<comment type="caution">
    <text evidence="4">The sequence shown here is derived from an EMBL/GenBank/DDBJ whole genome shotgun (WGS) entry which is preliminary data.</text>
</comment>